<dbReference type="NCBIfam" id="NF012230">
    <property type="entry name" value="LWXIA_domain"/>
    <property type="match status" value="1"/>
</dbReference>
<proteinExistence type="predicted"/>
<evidence type="ECO:0000313" key="5">
    <source>
        <dbReference type="Proteomes" id="UP001190452"/>
    </source>
</evidence>
<dbReference type="InterPro" id="IPR018392">
    <property type="entry name" value="LysM"/>
</dbReference>
<feature type="compositionally biased region" description="Gly residues" evidence="1">
    <location>
        <begin position="1"/>
        <end position="11"/>
    </location>
</feature>
<dbReference type="Proteomes" id="UP001190002">
    <property type="component" value="Unassembled WGS sequence"/>
</dbReference>
<dbReference type="InterPro" id="IPR036779">
    <property type="entry name" value="LysM_dom_sf"/>
</dbReference>
<feature type="region of interest" description="Disordered" evidence="1">
    <location>
        <begin position="3631"/>
        <end position="3710"/>
    </location>
</feature>
<evidence type="ECO:0008006" key="6">
    <source>
        <dbReference type="Google" id="ProtNLM"/>
    </source>
</evidence>
<dbReference type="RefSeq" id="WP_104564975.1">
    <property type="nucleotide sequence ID" value="NZ_CATVXE010000003.1"/>
</dbReference>
<feature type="compositionally biased region" description="Pro residues" evidence="1">
    <location>
        <begin position="12"/>
        <end position="24"/>
    </location>
</feature>
<feature type="compositionally biased region" description="Polar residues" evidence="1">
    <location>
        <begin position="1230"/>
        <end position="1259"/>
    </location>
</feature>
<dbReference type="Proteomes" id="UP001190452">
    <property type="component" value="Unassembled WGS sequence"/>
</dbReference>
<dbReference type="InterPro" id="IPR040871">
    <property type="entry name" value="HopA1"/>
</dbReference>
<reference evidence="2 5" key="1">
    <citation type="submission" date="2023-07" db="EMBL/GenBank/DDBJ databases">
        <authorList>
            <person name="Peeters C."/>
        </authorList>
    </citation>
    <scope>NUCLEOTIDE SEQUENCE</scope>
    <source>
        <strain evidence="3 5">R-77569</strain>
        <strain evidence="2">R-77591</strain>
    </source>
</reference>
<feature type="compositionally biased region" description="Basic and acidic residues" evidence="1">
    <location>
        <begin position="667"/>
        <end position="680"/>
    </location>
</feature>
<protein>
    <recommendedName>
        <fullName evidence="6">LWXIA domain-containing protein</fullName>
    </recommendedName>
</protein>
<comment type="caution">
    <text evidence="2">The sequence shown here is derived from an EMBL/GenBank/DDBJ whole genome shotgun (WGS) entry which is preliminary data.</text>
</comment>
<sequence length="3777" mass="400572">MLRAIDGGGGIPTPPKPIQPPPAPSARDVSDAETALRNALQGKAPDDTAALKAAVEKIQQTQPGINREALARAAILLQAAHNGPAHATAQPKVDALEQAASQVGLTHVFDNTTLDSATHSLSDKPLATDKAPPTQAVTLQDARAAIQAGLDGGMTEAEAVNAARAQFGGSEQNETVLSEAALTIAAEKAVADGKVPADADPIQDAAKQDVWLGIFSKPTIDNVVKTLHVELKPAANLDDTVKATQTAFETWQKDKAANADAATLARDKQAYHTALSDELNAAAGQPDSQWRADPLQTDRRLLAERLVAQRNSAASGTQGAPSAASVLNDLHAAEIVDAAQAARASGGADGNLKAAQALTQHLRGVADTDPLYTSVMEEARIQDIQSGALQDITHASGKDPHDTLVAEGNALSRYKDTALYKGLVHSVLNAGITHDNIAKVGTPGELRDIAALLEDVQRASPELAQALYTQNLQGKIDSKIKAGDPEVYAPSMQTLDERDDYYGPISRIVNALGGPKSDGAAHVMGSLRAFLSNAQADLDRYKENGYTPPNTPFDTLGLAKANNASMAPYQAIIDEDPNGALSKTLQKHTGLKPSPTTVQVGPDDAAHLSKAQAALNKALGGGTVDAAGLQKALDAARNDKDNADISNRTWAQAAVLARAQAVTVARQQDKTGDKSGDKAARPPSDPIDQATKDVDGAQLFTEQELQDGVNALRKGNLAATPDAKTPDTQRDGAQPDTTAHLSQLVASGMTLPEAIAATRAWLGGNEQNEAMLTQSALTVAAQQHLEDYYKDPTQDPVEAGAKDLAKLNVLDPDVLRVTAGIMKQDIKPDPKALDSAVTQARTDYAAWQDAKAKSDKAPDNADLKAAAARALQAYHDDLDKALNVAAGRKPEDSDWQLSPDNVDTLWKAQNAVTMAGIAPEMDAARGTGKDSPEFKQLLTSFQQWQTGLGAQQALHIAAHALQTNGGPGKGDAAAAKRLTGLLAGMQSGDPLFDQVMGDASISGLQQRALQSILDHAPMMCTAANDGKDSPQGRLTAMGTALDVYKGTIFYAQLLDDTIKAPQTQSLFQQSGAQVFGKDKGDQANAAADQMNGVAPDLAAALYHSQFRGKLDVTDLKAMSRIYAAAGGARNQDMTDLRKQIEGLMLKPIDKGGLGTESVDSRLNTTYFVGGGGMAVVTGQDFGLEDVKDDNVPMQLTQDILGDNIGDEVSKEIRRETGIKEASKPPAPVSTAPNATNASPRLQNDLNWTPDTAGVSSGTTAGVTASGNTVGLPWQDGMHTATSQAQVYNAVGQAYGLDPTYTARSLDEQQAMADGQFAEYSGNEVVYDHKGHKTTLAQVASQLMHGEGVTTPSGTTPVALTSLSMQWWDNREGKGDAKRLAIMEGIGTDGRYIDVGPADTTVRNGYGDWESHSGLDRGLLIAQPHWVVDAKGNLMTGDGYWKTYKPDDHWYNWEHLKTDLEIGLTVAAGIITTVVQPETAALWAVVLSNLADAYFAVTAVAGAAHSINALSTAKGREDPWNWVGLGANVLGGAAGVGGLINRTAVAGARVGAYNADLMEAINAVRISRGASAEEAARISLLNDNRWALRPFQNNLTNAVLSRALYGSPAATANAARRLNAVFGVTRNPGVAADLTLGTMRLQRLNEAIPLLNRADVLARLPARLRRLAGLQFLGGGALAYRLMGTGALNTNLAAMLHQGQSLAASNGQATGEDWVQFFTSAGLMGAGMGVARQHGASQRRAYEAAVADLAASGVRMPGVAPAPGSTPAQRVLPELGPRGAESALESQQALLARVQAEGADAAHGALSNKDVYRLYARTGGVTGPEDTMPGDFYFPRLIALAEQRPEGAYTVSQADGTFVDSTMPTEGRARTTFYHFMREDGLVDPNAVTERVYVNAKTPHVLDVLDFLVRGVVDQPGCFPGVYAAKAAGPDAAGPRADNIVVYATDRAAVDRVVEALRHYQQQHPDHFHDTVPSMTEAQLRGVSTAAEPTPAMVDRLLSAIDRFAAGNTQFGASNIGRTPGAEQSFGSIRAYAISLAQHDTVLAQQAAAQYGLPFDYSAALQKATSRRFAEIGVDPANPARNLGGPVDGPAGSPDYSGTGTQYRPQDATYQTTPADRVTMAFGGAPLPPGAHALIGASDTLTRQLRLLHDAGWTVRFGRSNRGSAVDAERKTITLDANAPDAGALVYTLGHETDHAVKVELDLLGLQGHSEGSYVQTALAAEASAQGNAFNVRDEVLAATGVDIGARAQMPQPLEQAYAQWDANNPEAYLRLAQTMGSMRTSTAPDQTYVQYYASRWNGAAPGTPHMPAPAWAAASNAQKAAGKAAEWLDVKDLRTLRHVPGTEVPKLSHLAAKAGSNTVLIALKDTRQPDGTPVIVATTQVRDDGTFAPPTAVRGSNVPKIVKRAVRGDNSAMRGARKDVDFYISPVSYERLQAFGGPSRINGDDGSHVLSPAADKIDAKVVADIQQLGHAKRYKSVKDATGAAKDSDIIYVIDKKGGAPKGYAKRGTDGTWTYHVDAPMDGATVPERSLEAAFARQQTHGARTLRSAPRSVRFVVSSMQPETVKELGGFLKPRTLWKQAEYGMPAFKPGEIAQAATTLNRRANGGFLRGRAAQLLQWRQRTLEAPVTTGTPLEGSALGYAKARMLPESDAHALDYSGPNIAHLRDLVKQGWLEAGTHYIYVYETADHAGKLAGHTPTGRLEPDSDPGNTLTWYGAWNKPATPHNGTPAKELAIGHDSFGADTHFLLTRLPPDQFEAWQRSGTGLEIGVYQPVLSSTTTVALPTDAPKLGNLTRPLDEVELLAGKKDDPYASNVEFKPVKDHAPEVVMADAQLWRKLKLKLRVARDVAANTVSRRVPFAGKRMAQRFSAAATADRHMVNTFLRSEFPLQARLAPMGRAYRLRDDPAKALAFIKKTGGAMPVISLVVDPYSLRAAVGKRQDPSFVQAAKQIDVNNATIDHANAQIKSGSGADQKKLFLDDLHQSHLDKWLDLSSQTGVVIRLEFAPSRPLIGTNNHFTARTNDAYDNHVRLFSMLEKWGATHADAPAPHVMVSFHGWDTVLEPVPGGGNAKLVEQVLERPTLPWVHMGVSYATNGADAIANERLNTAVADMVLRFEQDGAPTQGRLHGDDALTRVFERPSKSQYDAQNQVLLAEIARLGRQKYNLSDSQVNAIIDRVFNGNTTALVNRARATEIAFAKPLWDAKGRLSPKEELASQFAKQWTDEMGVAARPAGAKALPASARDPATPLPTWRQMVENEKALSVDASGEPQSAGRVQTTQTARKVLLKPEQASAELNALGVEGAKPKLGTRAREVMTVGASVAGGAGAVLIGIPGTGANTVSLASNPSMLLLRVGRSAQVLHQATMATIERADPRVFSEATQTMVDRLVKALPDHTSEKTVPADLADIETRLRTFVAEANWSVHNIYQRLGNREITRTQATEATQAVSADLVKQIQAIFSGTGLQQVHLGHPRTKLGYWGRQLAIGGYSAGLASYAHAMATKAWTLAHDSAIWYVLPTGGTVASIAYTTGVLLGRGRNIDIEQRSRTVRGLDISADTLAATGGMLLGAAQMMGGDYIKGVPMLLSSGALGLSRFSSHFPNASEFVSKHKIAIALLPLSAYAFNLIKPLFMQDDKNKRPPGTPAVTQSPGTAPSASPGASASPSVSPSPTVSPSSPPSPSASASAPSTSQPSSQPPSTSATPQPTHSEYVVQPGDTLNGIADRYRTPLLHEAHVSDAQRQAMSDEQQVEAALAQLLQLNPQFAHRNVGLIHPDEPVVIVP</sequence>
<evidence type="ECO:0000256" key="1">
    <source>
        <dbReference type="SAM" id="MobiDB-lite"/>
    </source>
</evidence>
<gene>
    <name evidence="3" type="ORF">R77569_04615</name>
    <name evidence="2" type="ORF">R77591_01068</name>
</gene>
<evidence type="ECO:0000313" key="4">
    <source>
        <dbReference type="Proteomes" id="UP001190002"/>
    </source>
</evidence>
<name>A0AAD2AJ06_9RALS</name>
<evidence type="ECO:0000313" key="2">
    <source>
        <dbReference type="EMBL" id="CAJ0680890.1"/>
    </source>
</evidence>
<dbReference type="EMBL" id="CATVXE010000003">
    <property type="protein sequence ID" value="CAJ0680890.1"/>
    <property type="molecule type" value="Genomic_DNA"/>
</dbReference>
<feature type="region of interest" description="Disordered" evidence="1">
    <location>
        <begin position="664"/>
        <end position="691"/>
    </location>
</feature>
<dbReference type="EMBL" id="CAUDKV010000028">
    <property type="protein sequence ID" value="CAJ0896614.1"/>
    <property type="molecule type" value="Genomic_DNA"/>
</dbReference>
<dbReference type="Gene3D" id="3.10.350.10">
    <property type="entry name" value="LysM domain"/>
    <property type="match status" value="1"/>
</dbReference>
<accession>A0AAD2AJ06</accession>
<feature type="compositionally biased region" description="Low complexity" evidence="1">
    <location>
        <begin position="3677"/>
        <end position="3702"/>
    </location>
</feature>
<organism evidence="2 4">
    <name type="scientific">Ralstonia mannitolilytica</name>
    <dbReference type="NCBI Taxonomy" id="105219"/>
    <lineage>
        <taxon>Bacteria</taxon>
        <taxon>Pseudomonadati</taxon>
        <taxon>Pseudomonadota</taxon>
        <taxon>Betaproteobacteria</taxon>
        <taxon>Burkholderiales</taxon>
        <taxon>Burkholderiaceae</taxon>
        <taxon>Ralstonia</taxon>
    </lineage>
</organism>
<feature type="region of interest" description="Disordered" evidence="1">
    <location>
        <begin position="716"/>
        <end position="737"/>
    </location>
</feature>
<evidence type="ECO:0000313" key="3">
    <source>
        <dbReference type="EMBL" id="CAJ0896614.1"/>
    </source>
</evidence>
<feature type="region of interest" description="Disordered" evidence="1">
    <location>
        <begin position="1217"/>
        <end position="1259"/>
    </location>
</feature>
<keyword evidence="5" id="KW-1185">Reference proteome</keyword>
<feature type="compositionally biased region" description="Low complexity" evidence="1">
    <location>
        <begin position="3643"/>
        <end position="3670"/>
    </location>
</feature>
<feature type="region of interest" description="Disordered" evidence="1">
    <location>
        <begin position="2074"/>
        <end position="2102"/>
    </location>
</feature>
<dbReference type="CDD" id="cd00118">
    <property type="entry name" value="LysM"/>
    <property type="match status" value="1"/>
</dbReference>
<dbReference type="Pfam" id="PF17914">
    <property type="entry name" value="HopA1"/>
    <property type="match status" value="1"/>
</dbReference>
<feature type="region of interest" description="Disordered" evidence="1">
    <location>
        <begin position="1"/>
        <end position="33"/>
    </location>
</feature>